<name>C9MS67_9BACT</name>
<protein>
    <submittedName>
        <fullName evidence="1">Uncharacterized protein</fullName>
    </submittedName>
</protein>
<dbReference type="STRING" id="649761.HMPREF0973_02480"/>
<dbReference type="HOGENOM" id="CLU_114526_0_0_10"/>
<gene>
    <name evidence="1" type="ORF">HMPREF0973_02480</name>
</gene>
<accession>C9MS67</accession>
<evidence type="ECO:0000313" key="1">
    <source>
        <dbReference type="EMBL" id="EEX17658.1"/>
    </source>
</evidence>
<comment type="caution">
    <text evidence="1">The sequence shown here is derived from an EMBL/GenBank/DDBJ whole genome shotgun (WGS) entry which is preliminary data.</text>
</comment>
<sequence length="165" mass="18740">MSIPFNPITISVGKKSLSSFISLQIEQNIGKHHRFQMSVELETGSNRYVHNINSSKNWLGESIVVKAANKPIFVGVVTNVQLHREGSDFGCIIVSGYSATYRMETAHSCFSWNDTTIGDVVKKLCAEAKVQLELNPAFKENKDYICQYEESDFDFIRRLAHQYQE</sequence>
<reference evidence="1 2" key="1">
    <citation type="submission" date="2009-09" db="EMBL/GenBank/DDBJ databases">
        <authorList>
            <person name="Weinstock G."/>
            <person name="Sodergren E."/>
            <person name="Clifton S."/>
            <person name="Fulton L."/>
            <person name="Fulton B."/>
            <person name="Courtney L."/>
            <person name="Fronick C."/>
            <person name="Harrison M."/>
            <person name="Strong C."/>
            <person name="Farmer C."/>
            <person name="Delahaunty K."/>
            <person name="Markovic C."/>
            <person name="Hall O."/>
            <person name="Minx P."/>
            <person name="Tomlinson C."/>
            <person name="Mitreva M."/>
            <person name="Nelson J."/>
            <person name="Hou S."/>
            <person name="Wollam A."/>
            <person name="Pepin K.H."/>
            <person name="Johnson M."/>
            <person name="Bhonagiri V."/>
            <person name="Nash W.E."/>
            <person name="Warren W."/>
            <person name="Chinwalla A."/>
            <person name="Mardis E.R."/>
            <person name="Wilson R.K."/>
        </authorList>
    </citation>
    <scope>NUCLEOTIDE SEQUENCE [LARGE SCALE GENOMIC DNA]</scope>
    <source>
        <strain evidence="1 2">F0319</strain>
    </source>
</reference>
<dbReference type="AlphaFoldDB" id="C9MS67"/>
<dbReference type="SUPFAM" id="SSF69279">
    <property type="entry name" value="Phage tail proteins"/>
    <property type="match status" value="1"/>
</dbReference>
<proteinExistence type="predicted"/>
<dbReference type="eggNOG" id="COG3501">
    <property type="taxonomic scope" value="Bacteria"/>
</dbReference>
<keyword evidence="2" id="KW-1185">Reference proteome</keyword>
<dbReference type="Pfam" id="PF05954">
    <property type="entry name" value="Phage_GPD"/>
    <property type="match status" value="1"/>
</dbReference>
<dbReference type="Gene3D" id="3.55.50.10">
    <property type="entry name" value="Baseplate protein-like domains"/>
    <property type="match status" value="1"/>
</dbReference>
<dbReference type="EMBL" id="ACVA01000059">
    <property type="protein sequence ID" value="EEX17658.1"/>
    <property type="molecule type" value="Genomic_DNA"/>
</dbReference>
<organism evidence="1 2">
    <name type="scientific">Prevotella veroralis F0319</name>
    <dbReference type="NCBI Taxonomy" id="649761"/>
    <lineage>
        <taxon>Bacteria</taxon>
        <taxon>Pseudomonadati</taxon>
        <taxon>Bacteroidota</taxon>
        <taxon>Bacteroidia</taxon>
        <taxon>Bacteroidales</taxon>
        <taxon>Prevotellaceae</taxon>
        <taxon>Prevotella</taxon>
    </lineage>
</organism>
<dbReference type="Proteomes" id="UP000003327">
    <property type="component" value="Unassembled WGS sequence"/>
</dbReference>
<evidence type="ECO:0000313" key="2">
    <source>
        <dbReference type="Proteomes" id="UP000003327"/>
    </source>
</evidence>